<gene>
    <name evidence="3" type="ORF">Pla144_14200</name>
</gene>
<evidence type="ECO:0000313" key="4">
    <source>
        <dbReference type="Proteomes" id="UP000318437"/>
    </source>
</evidence>
<feature type="signal peptide" evidence="1">
    <location>
        <begin position="1"/>
        <end position="23"/>
    </location>
</feature>
<keyword evidence="4" id="KW-1185">Reference proteome</keyword>
<dbReference type="InterPro" id="IPR013320">
    <property type="entry name" value="ConA-like_dom_sf"/>
</dbReference>
<reference evidence="3 4" key="1">
    <citation type="submission" date="2019-02" db="EMBL/GenBank/DDBJ databases">
        <title>Deep-cultivation of Planctomycetes and their phenomic and genomic characterization uncovers novel biology.</title>
        <authorList>
            <person name="Wiegand S."/>
            <person name="Jogler M."/>
            <person name="Boedeker C."/>
            <person name="Pinto D."/>
            <person name="Vollmers J."/>
            <person name="Rivas-Marin E."/>
            <person name="Kohn T."/>
            <person name="Peeters S.H."/>
            <person name="Heuer A."/>
            <person name="Rast P."/>
            <person name="Oberbeckmann S."/>
            <person name="Bunk B."/>
            <person name="Jeske O."/>
            <person name="Meyerdierks A."/>
            <person name="Storesund J.E."/>
            <person name="Kallscheuer N."/>
            <person name="Luecker S."/>
            <person name="Lage O.M."/>
            <person name="Pohl T."/>
            <person name="Merkel B.J."/>
            <person name="Hornburger P."/>
            <person name="Mueller R.-W."/>
            <person name="Bruemmer F."/>
            <person name="Labrenz M."/>
            <person name="Spormann A.M."/>
            <person name="Op Den Camp H."/>
            <person name="Overmann J."/>
            <person name="Amann R."/>
            <person name="Jetten M.S.M."/>
            <person name="Mascher T."/>
            <person name="Medema M.H."/>
            <person name="Devos D.P."/>
            <person name="Kaster A.-K."/>
            <person name="Ovreas L."/>
            <person name="Rohde M."/>
            <person name="Galperin M.Y."/>
            <person name="Jogler C."/>
        </authorList>
    </citation>
    <scope>NUCLEOTIDE SEQUENCE [LARGE SCALE GENOMIC DNA]</scope>
    <source>
        <strain evidence="3 4">Pla144</strain>
    </source>
</reference>
<keyword evidence="1" id="KW-0732">Signal</keyword>
<evidence type="ECO:0000259" key="2">
    <source>
        <dbReference type="Pfam" id="PF06439"/>
    </source>
</evidence>
<dbReference type="SUPFAM" id="SSF49899">
    <property type="entry name" value="Concanavalin A-like lectins/glucanases"/>
    <property type="match status" value="1"/>
</dbReference>
<dbReference type="GO" id="GO:0016787">
    <property type="term" value="F:hydrolase activity"/>
    <property type="evidence" value="ECO:0007669"/>
    <property type="project" value="InterPro"/>
</dbReference>
<comment type="caution">
    <text evidence="3">The sequence shown here is derived from an EMBL/GenBank/DDBJ whole genome shotgun (WGS) entry which is preliminary data.</text>
</comment>
<dbReference type="RefSeq" id="WP_146449284.1">
    <property type="nucleotide sequence ID" value="NZ_SJPS01000002.1"/>
</dbReference>
<proteinExistence type="predicted"/>
<protein>
    <recommendedName>
        <fullName evidence="2">3-keto-alpha-glucoside-1,2-lyase/3-keto-2-hydroxy-glucal hydratase domain-containing protein</fullName>
    </recommendedName>
</protein>
<sequence length="215" mass="24024" precursor="true">MYIRTFLSLSFVSLSLGHSPVCAVESAEWISLFDGKSLAGWTPAKENQGSCRVEDGTLVLGGGDRCHLFYTGEVGNHDFKNFQLKLKVMTKPNANSGVYVHVKYQETGWPDSGYEVQVNNSHEDWRKTGSIYGIQDIKESPAQDNEWFEYLITVDGKKITVEVDGKVINEFTETGEMPHLKDSPERKLSSGTIALQAHDPGSTVYYKDIEIKLLP</sequence>
<dbReference type="Gene3D" id="2.60.120.560">
    <property type="entry name" value="Exo-inulinase, domain 1"/>
    <property type="match status" value="1"/>
</dbReference>
<accession>A0A5C6CT61</accession>
<feature type="chain" id="PRO_5022768095" description="3-keto-alpha-glucoside-1,2-lyase/3-keto-2-hydroxy-glucal hydratase domain-containing protein" evidence="1">
    <location>
        <begin position="24"/>
        <end position="215"/>
    </location>
</feature>
<feature type="domain" description="3-keto-alpha-glucoside-1,2-lyase/3-keto-2-hydroxy-glucal hydratase" evidence="2">
    <location>
        <begin position="28"/>
        <end position="212"/>
    </location>
</feature>
<dbReference type="AlphaFoldDB" id="A0A5C6CT61"/>
<dbReference type="Proteomes" id="UP000318437">
    <property type="component" value="Unassembled WGS sequence"/>
</dbReference>
<organism evidence="3 4">
    <name type="scientific">Bythopirellula polymerisocia</name>
    <dbReference type="NCBI Taxonomy" id="2528003"/>
    <lineage>
        <taxon>Bacteria</taxon>
        <taxon>Pseudomonadati</taxon>
        <taxon>Planctomycetota</taxon>
        <taxon>Planctomycetia</taxon>
        <taxon>Pirellulales</taxon>
        <taxon>Lacipirellulaceae</taxon>
        <taxon>Bythopirellula</taxon>
    </lineage>
</organism>
<dbReference type="EMBL" id="SJPS01000002">
    <property type="protein sequence ID" value="TWU28133.1"/>
    <property type="molecule type" value="Genomic_DNA"/>
</dbReference>
<dbReference type="Pfam" id="PF06439">
    <property type="entry name" value="3keto-disac_hyd"/>
    <property type="match status" value="1"/>
</dbReference>
<dbReference type="OrthoDB" id="242352at2"/>
<dbReference type="InterPro" id="IPR010496">
    <property type="entry name" value="AL/BT2_dom"/>
</dbReference>
<name>A0A5C6CT61_9BACT</name>
<evidence type="ECO:0000313" key="3">
    <source>
        <dbReference type="EMBL" id="TWU28133.1"/>
    </source>
</evidence>
<evidence type="ECO:0000256" key="1">
    <source>
        <dbReference type="SAM" id="SignalP"/>
    </source>
</evidence>